<accession>A0A1Y0I2T2</accession>
<evidence type="ECO:0000313" key="3">
    <source>
        <dbReference type="Proteomes" id="UP000196027"/>
    </source>
</evidence>
<keyword evidence="3" id="KW-1185">Reference proteome</keyword>
<proteinExistence type="predicted"/>
<dbReference type="Gene3D" id="3.10.450.50">
    <property type="match status" value="1"/>
</dbReference>
<evidence type="ECO:0000313" key="2">
    <source>
        <dbReference type="EMBL" id="ARU54721.1"/>
    </source>
</evidence>
<dbReference type="InterPro" id="IPR032710">
    <property type="entry name" value="NTF2-like_dom_sf"/>
</dbReference>
<name>A0A1Y0I2T2_9GAMM</name>
<dbReference type="RefSeq" id="WP_087459894.1">
    <property type="nucleotide sequence ID" value="NZ_CP021425.1"/>
</dbReference>
<dbReference type="Proteomes" id="UP000196027">
    <property type="component" value="Chromosome"/>
</dbReference>
<dbReference type="PANTHER" id="PTHR33747">
    <property type="entry name" value="UPF0225 PROTEIN SCO1677"/>
    <property type="match status" value="1"/>
</dbReference>
<dbReference type="InterPro" id="IPR048469">
    <property type="entry name" value="YchJ-like_M"/>
</dbReference>
<gene>
    <name evidence="2" type="ORF">OLMES_0618</name>
</gene>
<dbReference type="Pfam" id="PF17775">
    <property type="entry name" value="YchJ_M-like"/>
    <property type="match status" value="1"/>
</dbReference>
<dbReference type="PANTHER" id="PTHR33747:SF1">
    <property type="entry name" value="ADENYLATE CYCLASE-ASSOCIATED CAP C-TERMINAL DOMAIN-CONTAINING PROTEIN"/>
    <property type="match status" value="1"/>
</dbReference>
<dbReference type="AlphaFoldDB" id="A0A1Y0I2T2"/>
<sequence>MSTRLTYPSEAPCPCGSQQTYLTCCQALHNTVSHAETALQLMRSRFSAFYLQDADYLCRTHAKAARRENEKVELLASFQQTQWLGLQIIETVEGNKNESEGWVEFVASYCSSLAPALSRARPISELDIGRQAIHQLREKSYFHREEGHWVYAAGTIKNTSPPGRNDPCWCGSGKKLKKCHPPA</sequence>
<dbReference type="SUPFAM" id="SSF103642">
    <property type="entry name" value="Sec-C motif"/>
    <property type="match status" value="1"/>
</dbReference>
<dbReference type="Pfam" id="PF02810">
    <property type="entry name" value="SEC-C"/>
    <property type="match status" value="1"/>
</dbReference>
<reference evidence="2 3" key="1">
    <citation type="submission" date="2017-05" db="EMBL/GenBank/DDBJ databases">
        <title>Genomic insights into alkan degradation activity of Oleiphilus messinensis.</title>
        <authorList>
            <person name="Kozyavkin S.A."/>
            <person name="Slesarev A.I."/>
            <person name="Golyshin P.N."/>
            <person name="Korzhenkov A."/>
            <person name="Golyshina O.N."/>
            <person name="Toshchakov S.V."/>
        </authorList>
    </citation>
    <scope>NUCLEOTIDE SEQUENCE [LARGE SCALE GENOMIC DNA]</scope>
    <source>
        <strain evidence="2 3">ME102</strain>
    </source>
</reference>
<evidence type="ECO:0000259" key="1">
    <source>
        <dbReference type="Pfam" id="PF17775"/>
    </source>
</evidence>
<dbReference type="SUPFAM" id="SSF54427">
    <property type="entry name" value="NTF2-like"/>
    <property type="match status" value="1"/>
</dbReference>
<dbReference type="OrthoDB" id="21421at2"/>
<protein>
    <submittedName>
        <fullName evidence="2">SEC-C motif zinc chelation protein</fullName>
    </submittedName>
</protein>
<organism evidence="2 3">
    <name type="scientific">Oleiphilus messinensis</name>
    <dbReference type="NCBI Taxonomy" id="141451"/>
    <lineage>
        <taxon>Bacteria</taxon>
        <taxon>Pseudomonadati</taxon>
        <taxon>Pseudomonadota</taxon>
        <taxon>Gammaproteobacteria</taxon>
        <taxon>Oceanospirillales</taxon>
        <taxon>Oleiphilaceae</taxon>
        <taxon>Oleiphilus</taxon>
    </lineage>
</organism>
<dbReference type="KEGG" id="ome:OLMES_0618"/>
<dbReference type="EMBL" id="CP021425">
    <property type="protein sequence ID" value="ARU54721.1"/>
    <property type="molecule type" value="Genomic_DNA"/>
</dbReference>
<feature type="domain" description="YchJ-like middle NTF2-like" evidence="1">
    <location>
        <begin position="37"/>
        <end position="154"/>
    </location>
</feature>
<dbReference type="InterPro" id="IPR004027">
    <property type="entry name" value="SEC_C_motif"/>
</dbReference>